<sequence length="398" mass="44407">MTVAWKIQQGVYTCLCGLGFVAAFLPIYGHLRAWNSSTVLWSLWCGLGGLVFFINGIVWHDNVENWAPVWCDIVTRFNHVQAIGILTATALLNHRLYKVFKMSSAGKVNMNKQAMMLFDIGVGLGVPTTFAGTYWFIQGHRFNIVEGIGCQPATPTTLIWLLTFGVWPIIISFISACFGVMTIHLFVRHRRSLSGLLPQASTNTPDFDSNLYTRLMIFASVDAFLTLPLTVVILTVPPLKTDWYPYRGLADLHLDFSRIGVFTADTVWYSVPGSVTFQLLLPAASTIASSFVFFIFFGNTKEARATYRGAWLYVGGWLLWISRQIRSCVHHLLSSRMETLTDRDVQGTKATGLPAEAPQSSHRIVSLCFARPPLSSNTELEGLGTLDDFETRSMTEQP</sequence>
<keyword evidence="6" id="KW-0297">G-protein coupled receptor</keyword>
<organism evidence="11 12">
    <name type="scientific">Phlebiopsis gigantea (strain 11061_1 CR5-6)</name>
    <name type="common">White-rot fungus</name>
    <name type="synonym">Peniophora gigantea</name>
    <dbReference type="NCBI Taxonomy" id="745531"/>
    <lineage>
        <taxon>Eukaryota</taxon>
        <taxon>Fungi</taxon>
        <taxon>Dikarya</taxon>
        <taxon>Basidiomycota</taxon>
        <taxon>Agaricomycotina</taxon>
        <taxon>Agaricomycetes</taxon>
        <taxon>Polyporales</taxon>
        <taxon>Phanerochaetaceae</taxon>
        <taxon>Phlebiopsis</taxon>
    </lineage>
</organism>
<dbReference type="EMBL" id="KN840581">
    <property type="protein sequence ID" value="KIP04252.1"/>
    <property type="molecule type" value="Genomic_DNA"/>
</dbReference>
<dbReference type="InterPro" id="IPR001499">
    <property type="entry name" value="GPCR_STE3"/>
</dbReference>
<keyword evidence="5 10" id="KW-1133">Transmembrane helix</keyword>
<dbReference type="GO" id="GO:0005886">
    <property type="term" value="C:plasma membrane"/>
    <property type="evidence" value="ECO:0007669"/>
    <property type="project" value="TreeGrafter"/>
</dbReference>
<dbReference type="Pfam" id="PF02076">
    <property type="entry name" value="STE3"/>
    <property type="match status" value="1"/>
</dbReference>
<evidence type="ECO:0000256" key="2">
    <source>
        <dbReference type="ARBA" id="ARBA00011085"/>
    </source>
</evidence>
<feature type="transmembrane region" description="Helical" evidence="10">
    <location>
        <begin position="279"/>
        <end position="298"/>
    </location>
</feature>
<keyword evidence="3" id="KW-0589">Pheromone response</keyword>
<dbReference type="CDD" id="cd14966">
    <property type="entry name" value="7tmD_STE3"/>
    <property type="match status" value="1"/>
</dbReference>
<feature type="transmembrane region" description="Helical" evidence="10">
    <location>
        <begin position="39"/>
        <end position="59"/>
    </location>
</feature>
<evidence type="ECO:0000313" key="12">
    <source>
        <dbReference type="Proteomes" id="UP000053257"/>
    </source>
</evidence>
<comment type="subcellular location">
    <subcellularLocation>
        <location evidence="1">Membrane</location>
        <topology evidence="1">Multi-pass membrane protein</topology>
    </subcellularLocation>
</comment>
<keyword evidence="4 10" id="KW-0812">Transmembrane</keyword>
<evidence type="ECO:0000256" key="6">
    <source>
        <dbReference type="ARBA" id="ARBA00023040"/>
    </source>
</evidence>
<dbReference type="HOGENOM" id="CLU_027592_0_2_1"/>
<dbReference type="GO" id="GO:0004932">
    <property type="term" value="F:mating-type factor pheromone receptor activity"/>
    <property type="evidence" value="ECO:0007669"/>
    <property type="project" value="InterPro"/>
</dbReference>
<dbReference type="OrthoDB" id="2874149at2759"/>
<evidence type="ECO:0000256" key="1">
    <source>
        <dbReference type="ARBA" id="ARBA00004141"/>
    </source>
</evidence>
<comment type="similarity">
    <text evidence="2">Belongs to the G-protein coupled receptor 4 family.</text>
</comment>
<name>A0A0C3S381_PHLG1</name>
<dbReference type="Proteomes" id="UP000053257">
    <property type="component" value="Unassembled WGS sequence"/>
</dbReference>
<keyword evidence="7 10" id="KW-0472">Membrane</keyword>
<proteinExistence type="inferred from homology"/>
<dbReference type="PANTHER" id="PTHR28097:SF1">
    <property type="entry name" value="PHEROMONE A FACTOR RECEPTOR"/>
    <property type="match status" value="1"/>
</dbReference>
<dbReference type="Gene3D" id="1.20.1070.10">
    <property type="entry name" value="Rhodopsin 7-helix transmembrane proteins"/>
    <property type="match status" value="1"/>
</dbReference>
<gene>
    <name evidence="11" type="ORF">PHLGIDRAFT_534816</name>
</gene>
<reference evidence="11 12" key="1">
    <citation type="journal article" date="2014" name="PLoS Genet.">
        <title>Analysis of the Phlebiopsis gigantea genome, transcriptome and secretome provides insight into its pioneer colonization strategies of wood.</title>
        <authorList>
            <person name="Hori C."/>
            <person name="Ishida T."/>
            <person name="Igarashi K."/>
            <person name="Samejima M."/>
            <person name="Suzuki H."/>
            <person name="Master E."/>
            <person name="Ferreira P."/>
            <person name="Ruiz-Duenas F.J."/>
            <person name="Held B."/>
            <person name="Canessa P."/>
            <person name="Larrondo L.F."/>
            <person name="Schmoll M."/>
            <person name="Druzhinina I.S."/>
            <person name="Kubicek C.P."/>
            <person name="Gaskell J.A."/>
            <person name="Kersten P."/>
            <person name="St John F."/>
            <person name="Glasner J."/>
            <person name="Sabat G."/>
            <person name="Splinter BonDurant S."/>
            <person name="Syed K."/>
            <person name="Yadav J."/>
            <person name="Mgbeahuruike A.C."/>
            <person name="Kovalchuk A."/>
            <person name="Asiegbu F.O."/>
            <person name="Lackner G."/>
            <person name="Hoffmeister D."/>
            <person name="Rencoret J."/>
            <person name="Gutierrez A."/>
            <person name="Sun H."/>
            <person name="Lindquist E."/>
            <person name="Barry K."/>
            <person name="Riley R."/>
            <person name="Grigoriev I.V."/>
            <person name="Henrissat B."/>
            <person name="Kues U."/>
            <person name="Berka R.M."/>
            <person name="Martinez A.T."/>
            <person name="Covert S.F."/>
            <person name="Blanchette R.A."/>
            <person name="Cullen D."/>
        </authorList>
    </citation>
    <scope>NUCLEOTIDE SEQUENCE [LARGE SCALE GENOMIC DNA]</scope>
    <source>
        <strain evidence="11 12">11061_1 CR5-6</strain>
    </source>
</reference>
<dbReference type="AlphaFoldDB" id="A0A0C3S381"/>
<accession>A0A0C3S381</accession>
<feature type="transmembrane region" description="Helical" evidence="10">
    <location>
        <begin position="79"/>
        <end position="97"/>
    </location>
</feature>
<dbReference type="GO" id="GO:0000750">
    <property type="term" value="P:pheromone-dependent signal transduction involved in conjugation with cellular fusion"/>
    <property type="evidence" value="ECO:0007669"/>
    <property type="project" value="TreeGrafter"/>
</dbReference>
<evidence type="ECO:0000313" key="11">
    <source>
        <dbReference type="EMBL" id="KIP04252.1"/>
    </source>
</evidence>
<keyword evidence="8 11" id="KW-0675">Receptor</keyword>
<feature type="transmembrane region" description="Helical" evidence="10">
    <location>
        <begin position="6"/>
        <end position="27"/>
    </location>
</feature>
<evidence type="ECO:0000256" key="9">
    <source>
        <dbReference type="ARBA" id="ARBA00023224"/>
    </source>
</evidence>
<evidence type="ECO:0000256" key="3">
    <source>
        <dbReference type="ARBA" id="ARBA00022507"/>
    </source>
</evidence>
<feature type="transmembrane region" description="Helical" evidence="10">
    <location>
        <begin position="157"/>
        <end position="187"/>
    </location>
</feature>
<feature type="transmembrane region" description="Helical" evidence="10">
    <location>
        <begin position="215"/>
        <end position="236"/>
    </location>
</feature>
<evidence type="ECO:0000256" key="5">
    <source>
        <dbReference type="ARBA" id="ARBA00022989"/>
    </source>
</evidence>
<evidence type="ECO:0000256" key="10">
    <source>
        <dbReference type="SAM" id="Phobius"/>
    </source>
</evidence>
<keyword evidence="9" id="KW-0807">Transducer</keyword>
<evidence type="ECO:0000256" key="7">
    <source>
        <dbReference type="ARBA" id="ARBA00023136"/>
    </source>
</evidence>
<evidence type="ECO:0000256" key="4">
    <source>
        <dbReference type="ARBA" id="ARBA00022692"/>
    </source>
</evidence>
<evidence type="ECO:0000256" key="8">
    <source>
        <dbReference type="ARBA" id="ARBA00023170"/>
    </source>
</evidence>
<protein>
    <submittedName>
        <fullName evidence="11">Mating-type-like pheromone receptor</fullName>
    </submittedName>
</protein>
<keyword evidence="12" id="KW-1185">Reference proteome</keyword>
<feature type="transmembrane region" description="Helical" evidence="10">
    <location>
        <begin position="117"/>
        <end position="137"/>
    </location>
</feature>
<dbReference type="PANTHER" id="PTHR28097">
    <property type="entry name" value="PHEROMONE A FACTOR RECEPTOR"/>
    <property type="match status" value="1"/>
</dbReference>
<dbReference type="PRINTS" id="PR00899">
    <property type="entry name" value="GPCRSTE3"/>
</dbReference>